<sequence>LSTIEAIYYCCVEYFRATHNPVHTPYDGRYDNLLFYISFFHQQMRDLITTQGKSFQAFLARESTHCEPSL</sequence>
<evidence type="ECO:0000313" key="1">
    <source>
        <dbReference type="WBParaSite" id="ECPE_0000992901-mRNA-1"/>
    </source>
</evidence>
<organism evidence="1">
    <name type="scientific">Echinostoma caproni</name>
    <dbReference type="NCBI Taxonomy" id="27848"/>
    <lineage>
        <taxon>Eukaryota</taxon>
        <taxon>Metazoa</taxon>
        <taxon>Spiralia</taxon>
        <taxon>Lophotrochozoa</taxon>
        <taxon>Platyhelminthes</taxon>
        <taxon>Trematoda</taxon>
        <taxon>Digenea</taxon>
        <taxon>Plagiorchiida</taxon>
        <taxon>Echinostomata</taxon>
        <taxon>Echinostomatoidea</taxon>
        <taxon>Echinostomatidae</taxon>
        <taxon>Echinostoma</taxon>
    </lineage>
</organism>
<protein>
    <submittedName>
        <fullName evidence="1">Vacuolar protein sorting-associated protein 52 homolog</fullName>
    </submittedName>
</protein>
<dbReference type="WBParaSite" id="ECPE_0000992901-mRNA-1">
    <property type="protein sequence ID" value="ECPE_0000992901-mRNA-1"/>
    <property type="gene ID" value="ECPE_0000992901"/>
</dbReference>
<dbReference type="AlphaFoldDB" id="A0A183ASG3"/>
<reference evidence="1" key="1">
    <citation type="submission" date="2016-06" db="UniProtKB">
        <authorList>
            <consortium name="WormBaseParasite"/>
        </authorList>
    </citation>
    <scope>IDENTIFICATION</scope>
</reference>
<accession>A0A183ASG3</accession>
<name>A0A183ASG3_9TREM</name>
<proteinExistence type="predicted"/>